<evidence type="ECO:0000313" key="2">
    <source>
        <dbReference type="Proteomes" id="UP001497512"/>
    </source>
</evidence>
<evidence type="ECO:0000313" key="1">
    <source>
        <dbReference type="EMBL" id="CAK9203267.1"/>
    </source>
</evidence>
<sequence length="147" mass="15308">MATAMTAGGATAAACTTGLQHAGRTCINGMHSSSATPRSSSSLSSNFLCTRSLQSGPIMRNNTMRASSKPSLLVARAAAKLPTGVEPPKEEPKLPILFWGFTENAEVWNSRAAMIGLFGIIAVEAIINKGILQLLGIEIGKGLDLPL</sequence>
<protein>
    <recommendedName>
        <fullName evidence="3">High light inducible protein</fullName>
    </recommendedName>
</protein>
<dbReference type="Proteomes" id="UP001497512">
    <property type="component" value="Chromosome 14"/>
</dbReference>
<name>A0ABP0TRQ9_9BRYO</name>
<dbReference type="SUPFAM" id="SSF103511">
    <property type="entry name" value="Chlorophyll a-b binding protein"/>
    <property type="match status" value="1"/>
</dbReference>
<dbReference type="EMBL" id="OZ019906">
    <property type="protein sequence ID" value="CAK9203267.1"/>
    <property type="molecule type" value="Genomic_DNA"/>
</dbReference>
<evidence type="ECO:0008006" key="3">
    <source>
        <dbReference type="Google" id="ProtNLM"/>
    </source>
</evidence>
<proteinExistence type="predicted"/>
<keyword evidence="2" id="KW-1185">Reference proteome</keyword>
<organism evidence="1 2">
    <name type="scientific">Sphagnum troendelagicum</name>
    <dbReference type="NCBI Taxonomy" id="128251"/>
    <lineage>
        <taxon>Eukaryota</taxon>
        <taxon>Viridiplantae</taxon>
        <taxon>Streptophyta</taxon>
        <taxon>Embryophyta</taxon>
        <taxon>Bryophyta</taxon>
        <taxon>Sphagnophytina</taxon>
        <taxon>Sphagnopsida</taxon>
        <taxon>Sphagnales</taxon>
        <taxon>Sphagnaceae</taxon>
        <taxon>Sphagnum</taxon>
    </lineage>
</organism>
<gene>
    <name evidence="1" type="ORF">CSSPTR1EN2_LOCUS6801</name>
</gene>
<reference evidence="1" key="1">
    <citation type="submission" date="2024-02" db="EMBL/GenBank/DDBJ databases">
        <authorList>
            <consortium name="ELIXIR-Norway"/>
            <consortium name="Elixir Norway"/>
        </authorList>
    </citation>
    <scope>NUCLEOTIDE SEQUENCE</scope>
</reference>
<accession>A0ABP0TRQ9</accession>